<keyword evidence="4 6" id="KW-1133">Transmembrane helix</keyword>
<reference evidence="7" key="1">
    <citation type="journal article" date="2020" name="mSystems">
        <title>Genome- and Community-Level Interaction Insights into Carbon Utilization and Element Cycling Functions of Hydrothermarchaeota in Hydrothermal Sediment.</title>
        <authorList>
            <person name="Zhou Z."/>
            <person name="Liu Y."/>
            <person name="Xu W."/>
            <person name="Pan J."/>
            <person name="Luo Z.H."/>
            <person name="Li M."/>
        </authorList>
    </citation>
    <scope>NUCLEOTIDE SEQUENCE [LARGE SCALE GENOMIC DNA]</scope>
    <source>
        <strain evidence="7">SpSt-125</strain>
    </source>
</reference>
<evidence type="ECO:0000256" key="3">
    <source>
        <dbReference type="ARBA" id="ARBA00022692"/>
    </source>
</evidence>
<organism evidence="7">
    <name type="scientific">Ignisphaera aggregans</name>
    <dbReference type="NCBI Taxonomy" id="334771"/>
    <lineage>
        <taxon>Archaea</taxon>
        <taxon>Thermoproteota</taxon>
        <taxon>Thermoprotei</taxon>
        <taxon>Desulfurococcales</taxon>
        <taxon>Desulfurococcaceae</taxon>
        <taxon>Ignisphaera</taxon>
    </lineage>
</organism>
<dbReference type="PANTHER" id="PTHR34583:SF2">
    <property type="entry name" value="ANTIPORTER SUBUNIT MNHC2-RELATED"/>
    <property type="match status" value="1"/>
</dbReference>
<comment type="caution">
    <text evidence="7">The sequence shown here is derived from an EMBL/GenBank/DDBJ whole genome shotgun (WGS) entry which is preliminary data.</text>
</comment>
<dbReference type="GO" id="GO:0005886">
    <property type="term" value="C:plasma membrane"/>
    <property type="evidence" value="ECO:0007669"/>
    <property type="project" value="UniProtKB-SubCell"/>
</dbReference>
<feature type="transmembrane region" description="Helical" evidence="6">
    <location>
        <begin position="92"/>
        <end position="113"/>
    </location>
</feature>
<dbReference type="Gene3D" id="1.10.287.3510">
    <property type="match status" value="1"/>
</dbReference>
<comment type="subcellular location">
    <subcellularLocation>
        <location evidence="1">Cell membrane</location>
        <topology evidence="1">Multi-pass membrane protein</topology>
    </subcellularLocation>
</comment>
<dbReference type="InterPro" id="IPR039428">
    <property type="entry name" value="NUOK/Mnh_C1-like"/>
</dbReference>
<keyword evidence="2" id="KW-1003">Cell membrane</keyword>
<evidence type="ECO:0000256" key="2">
    <source>
        <dbReference type="ARBA" id="ARBA00022475"/>
    </source>
</evidence>
<accession>A0A7J2U412</accession>
<sequence>MIDVRTYLFTVTYVAILVNIVISLYGVFVRPNVIKKIIALSIFGDSIYVYSILIGFRKAEPYPVIPIMTTWQPSSEYISQFASTAVDPVPPALVLTGVVIGLAVMLFLVFLALQTYRLFGTLDIRKIVRMRG</sequence>
<dbReference type="EMBL" id="DSEU01000040">
    <property type="protein sequence ID" value="HEM67145.1"/>
    <property type="molecule type" value="Genomic_DNA"/>
</dbReference>
<keyword evidence="3 6" id="KW-0812">Transmembrane</keyword>
<evidence type="ECO:0000256" key="4">
    <source>
        <dbReference type="ARBA" id="ARBA00022989"/>
    </source>
</evidence>
<protein>
    <submittedName>
        <fullName evidence="7">Na+/H+ antiporter subunit C</fullName>
    </submittedName>
</protein>
<dbReference type="PANTHER" id="PTHR34583">
    <property type="entry name" value="ANTIPORTER SUBUNIT MNHC2-RELATED"/>
    <property type="match status" value="1"/>
</dbReference>
<feature type="transmembrane region" description="Helical" evidence="6">
    <location>
        <begin position="6"/>
        <end position="25"/>
    </location>
</feature>
<proteinExistence type="predicted"/>
<evidence type="ECO:0000256" key="6">
    <source>
        <dbReference type="SAM" id="Phobius"/>
    </source>
</evidence>
<evidence type="ECO:0000256" key="5">
    <source>
        <dbReference type="ARBA" id="ARBA00023136"/>
    </source>
</evidence>
<dbReference type="AlphaFoldDB" id="A0A7J2U412"/>
<evidence type="ECO:0000256" key="1">
    <source>
        <dbReference type="ARBA" id="ARBA00004651"/>
    </source>
</evidence>
<dbReference type="InterPro" id="IPR050601">
    <property type="entry name" value="CPA3_antiporter_subunitC"/>
</dbReference>
<name>A0A7J2U412_9CREN</name>
<gene>
    <name evidence="7" type="ORF">ENO26_06225</name>
</gene>
<dbReference type="Pfam" id="PF00420">
    <property type="entry name" value="Oxidored_q2"/>
    <property type="match status" value="1"/>
</dbReference>
<keyword evidence="5 6" id="KW-0472">Membrane</keyword>
<evidence type="ECO:0000313" key="7">
    <source>
        <dbReference type="EMBL" id="HEM67145.1"/>
    </source>
</evidence>